<feature type="compositionally biased region" description="Pro residues" evidence="1">
    <location>
        <begin position="26"/>
        <end position="36"/>
    </location>
</feature>
<dbReference type="AlphaFoldDB" id="B9T1Y4"/>
<keyword evidence="3" id="KW-1185">Reference proteome</keyword>
<dbReference type="Proteomes" id="UP000008311">
    <property type="component" value="Unassembled WGS sequence"/>
</dbReference>
<protein>
    <submittedName>
        <fullName evidence="2">Uncharacterized protein</fullName>
    </submittedName>
</protein>
<feature type="compositionally biased region" description="Basic and acidic residues" evidence="1">
    <location>
        <begin position="1"/>
        <end position="11"/>
    </location>
</feature>
<name>B9T1Y4_RICCO</name>
<gene>
    <name evidence="2" type="ORF">RCOM_0624650</name>
</gene>
<sequence>MGTDGQTDRQGLRNRQLPLPCHPSSSSPPPPPPPPPHCQYLASVGFVFAWTPFCPHPPSPTVYTSPPL</sequence>
<dbReference type="EMBL" id="EQ974364">
    <property type="protein sequence ID" value="EEF30119.1"/>
    <property type="molecule type" value="Genomic_DNA"/>
</dbReference>
<dbReference type="InParanoid" id="B9T1Y4"/>
<evidence type="ECO:0000313" key="3">
    <source>
        <dbReference type="Proteomes" id="UP000008311"/>
    </source>
</evidence>
<evidence type="ECO:0000313" key="2">
    <source>
        <dbReference type="EMBL" id="EEF30119.1"/>
    </source>
</evidence>
<evidence type="ECO:0000256" key="1">
    <source>
        <dbReference type="SAM" id="MobiDB-lite"/>
    </source>
</evidence>
<reference evidence="3" key="1">
    <citation type="journal article" date="2010" name="Nat. Biotechnol.">
        <title>Draft genome sequence of the oilseed species Ricinus communis.</title>
        <authorList>
            <person name="Chan A.P."/>
            <person name="Crabtree J."/>
            <person name="Zhao Q."/>
            <person name="Lorenzi H."/>
            <person name="Orvis J."/>
            <person name="Puiu D."/>
            <person name="Melake-Berhan A."/>
            <person name="Jones K.M."/>
            <person name="Redman J."/>
            <person name="Chen G."/>
            <person name="Cahoon E.B."/>
            <person name="Gedil M."/>
            <person name="Stanke M."/>
            <person name="Haas B.J."/>
            <person name="Wortman J.R."/>
            <person name="Fraser-Liggett C.M."/>
            <person name="Ravel J."/>
            <person name="Rabinowicz P.D."/>
        </authorList>
    </citation>
    <scope>NUCLEOTIDE SEQUENCE [LARGE SCALE GENOMIC DNA]</scope>
    <source>
        <strain evidence="3">cv. Hale</strain>
    </source>
</reference>
<organism evidence="2 3">
    <name type="scientific">Ricinus communis</name>
    <name type="common">Castor bean</name>
    <dbReference type="NCBI Taxonomy" id="3988"/>
    <lineage>
        <taxon>Eukaryota</taxon>
        <taxon>Viridiplantae</taxon>
        <taxon>Streptophyta</taxon>
        <taxon>Embryophyta</taxon>
        <taxon>Tracheophyta</taxon>
        <taxon>Spermatophyta</taxon>
        <taxon>Magnoliopsida</taxon>
        <taxon>eudicotyledons</taxon>
        <taxon>Gunneridae</taxon>
        <taxon>Pentapetalae</taxon>
        <taxon>rosids</taxon>
        <taxon>fabids</taxon>
        <taxon>Malpighiales</taxon>
        <taxon>Euphorbiaceae</taxon>
        <taxon>Acalyphoideae</taxon>
        <taxon>Acalypheae</taxon>
        <taxon>Ricinus</taxon>
    </lineage>
</organism>
<feature type="region of interest" description="Disordered" evidence="1">
    <location>
        <begin position="1"/>
        <end position="36"/>
    </location>
</feature>
<proteinExistence type="predicted"/>
<accession>B9T1Y4</accession>